<evidence type="ECO:0000259" key="9">
    <source>
        <dbReference type="PROSITE" id="PS50073"/>
    </source>
</evidence>
<evidence type="ECO:0000256" key="1">
    <source>
        <dbReference type="ARBA" id="ARBA00004123"/>
    </source>
</evidence>
<keyword evidence="5" id="KW-0805">Transcription regulation</keyword>
<dbReference type="Pfam" id="PF00649">
    <property type="entry name" value="Copper-fist"/>
    <property type="match status" value="1"/>
</dbReference>
<dbReference type="GO" id="GO:0000978">
    <property type="term" value="F:RNA polymerase II cis-regulatory region sequence-specific DNA binding"/>
    <property type="evidence" value="ECO:0007669"/>
    <property type="project" value="TreeGrafter"/>
</dbReference>
<evidence type="ECO:0000313" key="10">
    <source>
        <dbReference type="EMBL" id="PMD27640.1"/>
    </source>
</evidence>
<evidence type="ECO:0000256" key="8">
    <source>
        <dbReference type="SAM" id="MobiDB-lite"/>
    </source>
</evidence>
<name>A0A2J6QN06_9HELO</name>
<organism evidence="10 11">
    <name type="scientific">Hyaloscypha hepaticicola</name>
    <dbReference type="NCBI Taxonomy" id="2082293"/>
    <lineage>
        <taxon>Eukaryota</taxon>
        <taxon>Fungi</taxon>
        <taxon>Dikarya</taxon>
        <taxon>Ascomycota</taxon>
        <taxon>Pezizomycotina</taxon>
        <taxon>Leotiomycetes</taxon>
        <taxon>Helotiales</taxon>
        <taxon>Hyaloscyphaceae</taxon>
        <taxon>Hyaloscypha</taxon>
    </lineage>
</organism>
<dbReference type="SUPFAM" id="SSF57879">
    <property type="entry name" value="Zinc domain conserved in yeast copper-regulated transcription factors"/>
    <property type="match status" value="1"/>
</dbReference>
<evidence type="ECO:0000256" key="7">
    <source>
        <dbReference type="ARBA" id="ARBA00023242"/>
    </source>
</evidence>
<proteinExistence type="predicted"/>
<dbReference type="EMBL" id="KZ613465">
    <property type="protein sequence ID" value="PMD27640.1"/>
    <property type="molecule type" value="Genomic_DNA"/>
</dbReference>
<feature type="region of interest" description="Disordered" evidence="8">
    <location>
        <begin position="67"/>
        <end position="199"/>
    </location>
</feature>
<dbReference type="PANTHER" id="PTHR28088:SF9">
    <property type="entry name" value="TRANSCRIPTION FACTOR GRISEA, PUTATIVE (AFU_ORTHOLOGUE AFUA_1G13190)-RELATED"/>
    <property type="match status" value="1"/>
</dbReference>
<feature type="compositionally biased region" description="Polar residues" evidence="8">
    <location>
        <begin position="139"/>
        <end position="150"/>
    </location>
</feature>
<evidence type="ECO:0000256" key="2">
    <source>
        <dbReference type="ARBA" id="ARBA00022723"/>
    </source>
</evidence>
<dbReference type="GO" id="GO:0005507">
    <property type="term" value="F:copper ion binding"/>
    <property type="evidence" value="ECO:0007669"/>
    <property type="project" value="InterPro"/>
</dbReference>
<dbReference type="GO" id="GO:0006879">
    <property type="term" value="P:intracellular iron ion homeostasis"/>
    <property type="evidence" value="ECO:0007669"/>
    <property type="project" value="TreeGrafter"/>
</dbReference>
<protein>
    <submittedName>
        <fullName evidence="10">Copper-fist-domain-containing protein</fullName>
    </submittedName>
</protein>
<evidence type="ECO:0000313" key="11">
    <source>
        <dbReference type="Proteomes" id="UP000235672"/>
    </source>
</evidence>
<feature type="compositionally biased region" description="Polar residues" evidence="8">
    <location>
        <begin position="67"/>
        <end position="83"/>
    </location>
</feature>
<dbReference type="GO" id="GO:0000981">
    <property type="term" value="F:DNA-binding transcription factor activity, RNA polymerase II-specific"/>
    <property type="evidence" value="ECO:0007669"/>
    <property type="project" value="TreeGrafter"/>
</dbReference>
<dbReference type="AlphaFoldDB" id="A0A2J6QN06"/>
<keyword evidence="4" id="KW-0186">Copper</keyword>
<feature type="compositionally biased region" description="Polar residues" evidence="8">
    <location>
        <begin position="179"/>
        <end position="199"/>
    </location>
</feature>
<dbReference type="SMART" id="SM01090">
    <property type="entry name" value="Copper-fist"/>
    <property type="match status" value="1"/>
</dbReference>
<dbReference type="Proteomes" id="UP000235672">
    <property type="component" value="Unassembled WGS sequence"/>
</dbReference>
<accession>A0A2J6QN06</accession>
<dbReference type="GO" id="GO:0045944">
    <property type="term" value="P:positive regulation of transcription by RNA polymerase II"/>
    <property type="evidence" value="ECO:0007669"/>
    <property type="project" value="TreeGrafter"/>
</dbReference>
<feature type="domain" description="Copper-fist" evidence="9">
    <location>
        <begin position="1"/>
        <end position="40"/>
    </location>
</feature>
<dbReference type="GO" id="GO:0006878">
    <property type="term" value="P:intracellular copper ion homeostasis"/>
    <property type="evidence" value="ECO:0007669"/>
    <property type="project" value="TreeGrafter"/>
</dbReference>
<evidence type="ECO:0000256" key="5">
    <source>
        <dbReference type="ARBA" id="ARBA00023015"/>
    </source>
</evidence>
<dbReference type="OrthoDB" id="5600085at2759"/>
<dbReference type="PANTHER" id="PTHR28088">
    <property type="entry name" value="TRANSCRIPTIONAL ACTIVATOR HAA1-RELATED"/>
    <property type="match status" value="1"/>
</dbReference>
<gene>
    <name evidence="10" type="ORF">NA56DRAFT_696651</name>
</gene>
<dbReference type="InterPro" id="IPR036395">
    <property type="entry name" value="Cu_fist_DNA-bd_dom_sf"/>
</dbReference>
<dbReference type="GO" id="GO:0005634">
    <property type="term" value="C:nucleus"/>
    <property type="evidence" value="ECO:0007669"/>
    <property type="project" value="UniProtKB-SubCell"/>
</dbReference>
<dbReference type="PROSITE" id="PS50073">
    <property type="entry name" value="COPPER_FIST_2"/>
    <property type="match status" value="1"/>
</dbReference>
<dbReference type="PRINTS" id="PR00617">
    <property type="entry name" value="COPPERFIST"/>
</dbReference>
<dbReference type="InterPro" id="IPR051763">
    <property type="entry name" value="Copper_Homeo_Regul"/>
</dbReference>
<comment type="subcellular location">
    <subcellularLocation>
        <location evidence="1">Nucleus</location>
    </subcellularLocation>
</comment>
<keyword evidence="3" id="KW-0862">Zinc</keyword>
<reference evidence="10 11" key="1">
    <citation type="submission" date="2016-05" db="EMBL/GenBank/DDBJ databases">
        <title>A degradative enzymes factory behind the ericoid mycorrhizal symbiosis.</title>
        <authorList>
            <consortium name="DOE Joint Genome Institute"/>
            <person name="Martino E."/>
            <person name="Morin E."/>
            <person name="Grelet G."/>
            <person name="Kuo A."/>
            <person name="Kohler A."/>
            <person name="Daghino S."/>
            <person name="Barry K."/>
            <person name="Choi C."/>
            <person name="Cichocki N."/>
            <person name="Clum A."/>
            <person name="Copeland A."/>
            <person name="Hainaut M."/>
            <person name="Haridas S."/>
            <person name="Labutti K."/>
            <person name="Lindquist E."/>
            <person name="Lipzen A."/>
            <person name="Khouja H.-R."/>
            <person name="Murat C."/>
            <person name="Ohm R."/>
            <person name="Olson A."/>
            <person name="Spatafora J."/>
            <person name="Veneault-Fourrey C."/>
            <person name="Henrissat B."/>
            <person name="Grigoriev I."/>
            <person name="Martin F."/>
            <person name="Perotto S."/>
        </authorList>
    </citation>
    <scope>NUCLEOTIDE SEQUENCE [LARGE SCALE GENOMIC DNA]</scope>
    <source>
        <strain evidence="10 11">UAMH 7357</strain>
    </source>
</reference>
<keyword evidence="7" id="KW-0539">Nucleus</keyword>
<feature type="compositionally biased region" description="Low complexity" evidence="8">
    <location>
        <begin position="116"/>
        <end position="125"/>
    </location>
</feature>
<evidence type="ECO:0000256" key="3">
    <source>
        <dbReference type="ARBA" id="ARBA00022833"/>
    </source>
</evidence>
<dbReference type="Gene3D" id="3.90.430.10">
    <property type="entry name" value="Copper fist DNA-binding domain"/>
    <property type="match status" value="1"/>
</dbReference>
<keyword evidence="2" id="KW-0479">Metal-binding</keyword>
<dbReference type="SMART" id="SM00412">
    <property type="entry name" value="Cu_FIST"/>
    <property type="match status" value="1"/>
</dbReference>
<dbReference type="InterPro" id="IPR001083">
    <property type="entry name" value="Cu_fist_DNA-bd_dom"/>
</dbReference>
<keyword evidence="6" id="KW-0804">Transcription</keyword>
<keyword evidence="11" id="KW-1185">Reference proteome</keyword>
<sequence>MPVINGCKYSCEPCIRGHRATSCAHTDRILIEVRKPGRPLESCGHEFATCTCGKITELLSMGTVLSTPTSDQAGQSPNATLVVTSPPLASVTAKSKERKQSRHRVRKNSRTKKGEASPASTSNSRSSREHSTMVEDSGQETGFSQPSYAYQDQVHPVGGPVPGSQQSSYGQYATPLYPTMQSPTQGPQTFGSYQTDQTSNNQHTYQVAFPQQQQQQQAGHSVAYSSKIEDIAWAPNVQQDDTEQNQPYIRSQYIMARNDSVWRETR</sequence>
<dbReference type="FunFam" id="3.90.430.10:FF:000001">
    <property type="entry name" value="Copper fist DNA-binding protein"/>
    <property type="match status" value="1"/>
</dbReference>
<feature type="compositionally biased region" description="Basic residues" evidence="8">
    <location>
        <begin position="96"/>
        <end position="111"/>
    </location>
</feature>
<evidence type="ECO:0000256" key="6">
    <source>
        <dbReference type="ARBA" id="ARBA00023163"/>
    </source>
</evidence>
<evidence type="ECO:0000256" key="4">
    <source>
        <dbReference type="ARBA" id="ARBA00023008"/>
    </source>
</evidence>
<dbReference type="STRING" id="1745343.A0A2J6QN06"/>